<feature type="compositionally biased region" description="Acidic residues" evidence="1">
    <location>
        <begin position="198"/>
        <end position="210"/>
    </location>
</feature>
<evidence type="ECO:0000256" key="1">
    <source>
        <dbReference type="SAM" id="MobiDB-lite"/>
    </source>
</evidence>
<feature type="compositionally biased region" description="Basic and acidic residues" evidence="1">
    <location>
        <begin position="178"/>
        <end position="197"/>
    </location>
</feature>
<protein>
    <submittedName>
        <fullName evidence="2">Uncharacterized protein</fullName>
    </submittedName>
</protein>
<gene>
    <name evidence="2" type="ORF">BJ508DRAFT_420011</name>
</gene>
<organism evidence="2 3">
    <name type="scientific">Ascobolus immersus RN42</name>
    <dbReference type="NCBI Taxonomy" id="1160509"/>
    <lineage>
        <taxon>Eukaryota</taxon>
        <taxon>Fungi</taxon>
        <taxon>Dikarya</taxon>
        <taxon>Ascomycota</taxon>
        <taxon>Pezizomycotina</taxon>
        <taxon>Pezizomycetes</taxon>
        <taxon>Pezizales</taxon>
        <taxon>Ascobolaceae</taxon>
        <taxon>Ascobolus</taxon>
    </lineage>
</organism>
<reference evidence="2 3" key="1">
    <citation type="journal article" date="2018" name="Nat. Ecol. Evol.">
        <title>Pezizomycetes genomes reveal the molecular basis of ectomycorrhizal truffle lifestyle.</title>
        <authorList>
            <person name="Murat C."/>
            <person name="Payen T."/>
            <person name="Noel B."/>
            <person name="Kuo A."/>
            <person name="Morin E."/>
            <person name="Chen J."/>
            <person name="Kohler A."/>
            <person name="Krizsan K."/>
            <person name="Balestrini R."/>
            <person name="Da Silva C."/>
            <person name="Montanini B."/>
            <person name="Hainaut M."/>
            <person name="Levati E."/>
            <person name="Barry K.W."/>
            <person name="Belfiori B."/>
            <person name="Cichocki N."/>
            <person name="Clum A."/>
            <person name="Dockter R.B."/>
            <person name="Fauchery L."/>
            <person name="Guy J."/>
            <person name="Iotti M."/>
            <person name="Le Tacon F."/>
            <person name="Lindquist E.A."/>
            <person name="Lipzen A."/>
            <person name="Malagnac F."/>
            <person name="Mello A."/>
            <person name="Molinier V."/>
            <person name="Miyauchi S."/>
            <person name="Poulain J."/>
            <person name="Riccioni C."/>
            <person name="Rubini A."/>
            <person name="Sitrit Y."/>
            <person name="Splivallo R."/>
            <person name="Traeger S."/>
            <person name="Wang M."/>
            <person name="Zifcakova L."/>
            <person name="Wipf D."/>
            <person name="Zambonelli A."/>
            <person name="Paolocci F."/>
            <person name="Nowrousian M."/>
            <person name="Ottonello S."/>
            <person name="Baldrian P."/>
            <person name="Spatafora J.W."/>
            <person name="Henrissat B."/>
            <person name="Nagy L.G."/>
            <person name="Aury J.M."/>
            <person name="Wincker P."/>
            <person name="Grigoriev I.V."/>
            <person name="Bonfante P."/>
            <person name="Martin F.M."/>
        </authorList>
    </citation>
    <scope>NUCLEOTIDE SEQUENCE [LARGE SCALE GENOMIC DNA]</scope>
    <source>
        <strain evidence="2 3">RN42</strain>
    </source>
</reference>
<accession>A0A3N4HND5</accession>
<feature type="region of interest" description="Disordered" evidence="1">
    <location>
        <begin position="178"/>
        <end position="228"/>
    </location>
</feature>
<evidence type="ECO:0000313" key="3">
    <source>
        <dbReference type="Proteomes" id="UP000275078"/>
    </source>
</evidence>
<evidence type="ECO:0000313" key="2">
    <source>
        <dbReference type="EMBL" id="RPA71154.1"/>
    </source>
</evidence>
<keyword evidence="3" id="KW-1185">Reference proteome</keyword>
<dbReference type="Proteomes" id="UP000275078">
    <property type="component" value="Unassembled WGS sequence"/>
</dbReference>
<dbReference type="EMBL" id="ML119965">
    <property type="protein sequence ID" value="RPA71154.1"/>
    <property type="molecule type" value="Genomic_DNA"/>
</dbReference>
<sequence>MSLASPFTSSAPVTSSIFARSIPTFKCVYKRPEDKPAYDYQGMDCPMVSDSLRECSLGYPLGRDELLGMTAEAIKELPYSDKKGCVELCQMFDDGSLFDEALKCNEDQCSNYDDFFDGTSYDEVKRFYYAETYPWFWKVCKRLGFKDAVDMEVLQADMIRASEEELKRYKETMAAQAKDAEAKEAEPIDTEEMNKDEMETEELAPEESDTEAFNTETMDTEEKKDSGAGSVKVYGWKVKSVVATLAFGSIFLF</sequence>
<dbReference type="AlphaFoldDB" id="A0A3N4HND5"/>
<name>A0A3N4HND5_ASCIM</name>
<proteinExistence type="predicted"/>